<dbReference type="InterPro" id="IPR043502">
    <property type="entry name" value="DNA/RNA_pol_sf"/>
</dbReference>
<dbReference type="SUPFAM" id="SSF56672">
    <property type="entry name" value="DNA/RNA polymerases"/>
    <property type="match status" value="1"/>
</dbReference>
<accession>A0A7T8G220</accession>
<protein>
    <submittedName>
        <fullName evidence="4">RNA-dependent RNA polymerase</fullName>
    </submittedName>
</protein>
<keyword evidence="1 4" id="KW-0696">RNA-directed RNA polymerase</keyword>
<dbReference type="Pfam" id="PF05919">
    <property type="entry name" value="Mitovir_RNA_pol"/>
    <property type="match status" value="1"/>
</dbReference>
<proteinExistence type="predicted"/>
<evidence type="ECO:0000256" key="3">
    <source>
        <dbReference type="ARBA" id="ARBA00022695"/>
    </source>
</evidence>
<sequence>MKKNNKRTEPLLSQRLESLQQWKLVTSWFFSSYLPMLDDAQTAINDIAHVWAKYVETKGYLWTVKRFKLFRLIVTRFLCNSPYRPETNIALRKLDGLPKALGPTVIRWVQAGDRNSLQGVLTLLTIGRALTPETYFKPDLEPITKASCAQIGIPTEFMMRFIKDFRIETVSDWTGFHYSTKSGPHGVAMWSALSDLRELPEELRQSISVLGGKPLKAAMDAALAIPEPLFNEFEGRFRIKANQPIRKLSLIEDKEGKCRIIAILDYWSQTALKPLHDSVLDTLRTRFKADRTFNQGSFRFDGSELGPFYSFDLSSATDRFPVSLQKQLVGCLLGSERAVAWEDILTKMEYSPNWQPGSVKYGAGQPMGAYSSWAIFTLSHHLVVQYSAFLVNKYPTTAYRLLGDDIVISDPFVARKYQEIISKLGVDISMDKSHVSETTYEFAKRWIHKGEEITPFPIGALMSSSGQYDLIAEVFMDALRKGLRPRVGQHLIDLSDPGFCASVFACFGKSADHSDRLAYRMRLLLMVPRNHSQAVEKSKDFLSAAGFHVSCHWSNETAARYFERCSALIVAKDLSEEAAKIVKLLQTWFFTTLLKIDESPSDAVSQTLSRLKSLPIPAVQVLNSLENKAFADVFRLSLQKPDDLRTLVYETPTIVFPDVGRIDPRRKSLLTTQAMTKRIKALREMSWKMAQHLASGK</sequence>
<dbReference type="PANTHER" id="PTHR34456:SF9">
    <property type="entry name" value="MITOVIRUS RNA-DEPENDENT RNA POLYMERASE"/>
    <property type="match status" value="1"/>
</dbReference>
<dbReference type="GO" id="GO:0003968">
    <property type="term" value="F:RNA-directed RNA polymerase activity"/>
    <property type="evidence" value="ECO:0007669"/>
    <property type="project" value="UniProtKB-KW"/>
</dbReference>
<organism evidence="4">
    <name type="scientific">Soybean thrips mito-like virus 1</name>
    <dbReference type="NCBI Taxonomy" id="2805487"/>
    <lineage>
        <taxon>Viruses</taxon>
        <taxon>Riboviria</taxon>
        <taxon>Orthornavirae</taxon>
        <taxon>Lenarviricota</taxon>
        <taxon>Howeltoviricetes</taxon>
        <taxon>Cryppavirales</taxon>
        <taxon>Mitoviridae</taxon>
    </lineage>
</organism>
<dbReference type="InterPro" id="IPR008686">
    <property type="entry name" value="RNA_pol_mitovir"/>
</dbReference>
<dbReference type="PANTHER" id="PTHR34456">
    <property type="entry name" value="MITOVIRUS RNA-DEPENDENT RNA POLYMERASE"/>
    <property type="match status" value="1"/>
</dbReference>
<evidence type="ECO:0000256" key="2">
    <source>
        <dbReference type="ARBA" id="ARBA00022679"/>
    </source>
</evidence>
<reference evidence="4" key="1">
    <citation type="journal article" date="2020" name="Viruses">
        <title>Soybean Thrips (Thysanoptera: Thripidae) Harbor Highly Diverse Populations of Arthropod, Fungal and Plant Viruses.</title>
        <authorList>
            <person name="Thekke-Veetil T."/>
            <person name="Lagos-Kutz D."/>
            <person name="McCoppin N.K."/>
            <person name="Hartman G.L."/>
            <person name="Ju H.K."/>
            <person name="Lim H.S."/>
            <person name="Domier L.L."/>
        </authorList>
    </citation>
    <scope>NUCLEOTIDE SEQUENCE</scope>
    <source>
        <strain evidence="4">STN1</strain>
    </source>
</reference>
<name>A0A7T8G220_9VIRU</name>
<dbReference type="EMBL" id="MT293144">
    <property type="protein sequence ID" value="QQP18721.2"/>
    <property type="molecule type" value="Genomic_RNA"/>
</dbReference>
<keyword evidence="2" id="KW-0808">Transferase</keyword>
<evidence type="ECO:0000256" key="1">
    <source>
        <dbReference type="ARBA" id="ARBA00022484"/>
    </source>
</evidence>
<evidence type="ECO:0000313" key="4">
    <source>
        <dbReference type="EMBL" id="QQP18721.2"/>
    </source>
</evidence>
<keyword evidence="3" id="KW-0548">Nucleotidyltransferase</keyword>